<name>A0A0C2M843_THEKT</name>
<protein>
    <submittedName>
        <fullName evidence="1">Uncharacterized protein</fullName>
    </submittedName>
</protein>
<comment type="caution">
    <text evidence="1">The sequence shown here is derived from an EMBL/GenBank/DDBJ whole genome shotgun (WGS) entry which is preliminary data.</text>
</comment>
<dbReference type="EMBL" id="JWZT01003814">
    <property type="protein sequence ID" value="KII65481.1"/>
    <property type="molecule type" value="Genomic_DNA"/>
</dbReference>
<evidence type="ECO:0000313" key="1">
    <source>
        <dbReference type="EMBL" id="KII60534.1"/>
    </source>
</evidence>
<reference evidence="1 3" key="1">
    <citation type="journal article" date="2014" name="Genome Biol. Evol.">
        <title>The genome of the myxosporean Thelohanellus kitauei shows adaptations to nutrient acquisition within its fish host.</title>
        <authorList>
            <person name="Yang Y."/>
            <person name="Xiong J."/>
            <person name="Zhou Z."/>
            <person name="Huo F."/>
            <person name="Miao W."/>
            <person name="Ran C."/>
            <person name="Liu Y."/>
            <person name="Zhang J."/>
            <person name="Feng J."/>
            <person name="Wang M."/>
            <person name="Wang M."/>
            <person name="Wang L."/>
            <person name="Yao B."/>
        </authorList>
    </citation>
    <scope>NUCLEOTIDE SEQUENCE [LARGE SCALE GENOMIC DNA]</scope>
    <source>
        <strain evidence="1">Wuqing</strain>
    </source>
</reference>
<dbReference type="AlphaFoldDB" id="A0A0C2M843"/>
<dbReference type="Proteomes" id="UP000031668">
    <property type="component" value="Unassembled WGS sequence"/>
</dbReference>
<evidence type="ECO:0000313" key="2">
    <source>
        <dbReference type="EMBL" id="KII65481.1"/>
    </source>
</evidence>
<gene>
    <name evidence="1" type="ORF">RF11_05608</name>
    <name evidence="2" type="ORF">RF11_10847</name>
</gene>
<evidence type="ECO:0000313" key="3">
    <source>
        <dbReference type="Proteomes" id="UP000031668"/>
    </source>
</evidence>
<accession>A0A0C2M843</accession>
<dbReference type="EMBL" id="JWZT01005579">
    <property type="protein sequence ID" value="KII60534.1"/>
    <property type="molecule type" value="Genomic_DNA"/>
</dbReference>
<keyword evidence="3" id="KW-1185">Reference proteome</keyword>
<sequence>MATSMEGKNSTCIDSIWEFKFDTFSKDIQPWAIFKKSLEHLSMVHTGGTDKTDVALMRDAFLNYVGPTLCRLVLENFSHKQVDEPTYNDIINFLERRYEKTILFYTNDFCSEAAAVTLKKNRMIT</sequence>
<organism evidence="1 3">
    <name type="scientific">Thelohanellus kitauei</name>
    <name type="common">Myxosporean</name>
    <dbReference type="NCBI Taxonomy" id="669202"/>
    <lineage>
        <taxon>Eukaryota</taxon>
        <taxon>Metazoa</taxon>
        <taxon>Cnidaria</taxon>
        <taxon>Myxozoa</taxon>
        <taxon>Myxosporea</taxon>
        <taxon>Bivalvulida</taxon>
        <taxon>Platysporina</taxon>
        <taxon>Myxobolidae</taxon>
        <taxon>Thelohanellus</taxon>
    </lineage>
</organism>
<proteinExistence type="predicted"/>